<sequence length="76" mass="7892">MIPIPLDTPVTVTIADEYAGPAIVTGRSTAGDGRTVLSYRVLCADGERRTALPPEVSAYPAVVAVLLELANAGDRP</sequence>
<comment type="caution">
    <text evidence="1">The sequence shown here is derived from an EMBL/GenBank/DDBJ whole genome shotgun (WGS) entry which is preliminary data.</text>
</comment>
<organism evidence="1 2">
    <name type="scientific">Phaeospirillum tilakii</name>
    <dbReference type="NCBI Taxonomy" id="741673"/>
    <lineage>
        <taxon>Bacteria</taxon>
        <taxon>Pseudomonadati</taxon>
        <taxon>Pseudomonadota</taxon>
        <taxon>Alphaproteobacteria</taxon>
        <taxon>Rhodospirillales</taxon>
        <taxon>Rhodospirillaceae</taxon>
        <taxon>Phaeospirillum</taxon>
    </lineage>
</organism>
<dbReference type="RefSeq" id="WP_377314436.1">
    <property type="nucleotide sequence ID" value="NZ_JBHUIY010000004.1"/>
</dbReference>
<evidence type="ECO:0000313" key="1">
    <source>
        <dbReference type="EMBL" id="MFD2232797.1"/>
    </source>
</evidence>
<reference evidence="2" key="1">
    <citation type="journal article" date="2019" name="Int. J. Syst. Evol. Microbiol.">
        <title>The Global Catalogue of Microorganisms (GCM) 10K type strain sequencing project: providing services to taxonomists for standard genome sequencing and annotation.</title>
        <authorList>
            <consortium name="The Broad Institute Genomics Platform"/>
            <consortium name="The Broad Institute Genome Sequencing Center for Infectious Disease"/>
            <person name="Wu L."/>
            <person name="Ma J."/>
        </authorList>
    </citation>
    <scope>NUCLEOTIDE SEQUENCE [LARGE SCALE GENOMIC DNA]</scope>
    <source>
        <strain evidence="2">KCTC 15012</strain>
    </source>
</reference>
<protein>
    <submittedName>
        <fullName evidence="1">Uncharacterized protein</fullName>
    </submittedName>
</protein>
<keyword evidence="2" id="KW-1185">Reference proteome</keyword>
<dbReference type="EMBL" id="JBHUIY010000004">
    <property type="protein sequence ID" value="MFD2232797.1"/>
    <property type="molecule type" value="Genomic_DNA"/>
</dbReference>
<dbReference type="Proteomes" id="UP001597296">
    <property type="component" value="Unassembled WGS sequence"/>
</dbReference>
<accession>A0ABW5C8W1</accession>
<evidence type="ECO:0000313" key="2">
    <source>
        <dbReference type="Proteomes" id="UP001597296"/>
    </source>
</evidence>
<name>A0ABW5C8W1_9PROT</name>
<proteinExistence type="predicted"/>
<gene>
    <name evidence="1" type="ORF">ACFSNB_03160</name>
</gene>